<feature type="compositionally biased region" description="Polar residues" evidence="1">
    <location>
        <begin position="59"/>
        <end position="72"/>
    </location>
</feature>
<feature type="compositionally biased region" description="Gly residues" evidence="1">
    <location>
        <begin position="84"/>
        <end position="105"/>
    </location>
</feature>
<dbReference type="HOGENOM" id="CLU_2242233_0_0_4"/>
<sequence length="105" mass="10821">MNLAYLFRLKQSLLQRIKDFMFRAGNRVDPVPTQHLACDVETVLIDLLPQQPFSPLAGSVSSEIKPTASASKSTRRTCKSHSGEGAGASGTTGGGTSSAGAGAGG</sequence>
<protein>
    <submittedName>
        <fullName evidence="2">Uncharacterized protein</fullName>
    </submittedName>
</protein>
<dbReference type="Proteomes" id="UP000053899">
    <property type="component" value="Unassembled WGS sequence"/>
</dbReference>
<name>I4Z500_9BURK</name>
<reference evidence="2 3" key="1">
    <citation type="submission" date="2012-04" db="EMBL/GenBank/DDBJ databases">
        <title>Improved High-Quality Draft sequence of Leptothrix ochracea L12.</title>
        <authorList>
            <consortium name="US DOE Joint Genome Institute"/>
            <person name="Lucas S."/>
            <person name="Han J."/>
            <person name="Lapidus A."/>
            <person name="Cheng J.-F."/>
            <person name="Goodwin L."/>
            <person name="Pitluck S."/>
            <person name="Peters L."/>
            <person name="Zeytun A."/>
            <person name="Detter J.C."/>
            <person name="Han C."/>
            <person name="Tapia R."/>
            <person name="Land M."/>
            <person name="Hauser L."/>
            <person name="Kyrpides N."/>
            <person name="Ivanova N."/>
            <person name="Pagani I."/>
            <person name="Stepanauskas R."/>
            <person name="Masland D."/>
            <person name="Poulton N."/>
            <person name="Emerson D."/>
            <person name="Fleming E."/>
            <person name="Woyke T."/>
        </authorList>
    </citation>
    <scope>NUCLEOTIDE SEQUENCE [LARGE SCALE GENOMIC DNA]</scope>
    <source>
        <strain evidence="2 3">L12</strain>
    </source>
</reference>
<dbReference type="AlphaFoldDB" id="I4Z500"/>
<organism evidence="2 3">
    <name type="scientific">Leptothrix ochracea L12</name>
    <dbReference type="NCBI Taxonomy" id="735332"/>
    <lineage>
        <taxon>Bacteria</taxon>
        <taxon>Pseudomonadati</taxon>
        <taxon>Pseudomonadota</taxon>
        <taxon>Betaproteobacteria</taxon>
        <taxon>Burkholderiales</taxon>
        <taxon>Sphaerotilaceae</taxon>
        <taxon>Leptothrix</taxon>
    </lineage>
</organism>
<evidence type="ECO:0000313" key="2">
    <source>
        <dbReference type="EMBL" id="EIM31292.1"/>
    </source>
</evidence>
<feature type="non-terminal residue" evidence="2">
    <location>
        <position position="105"/>
    </location>
</feature>
<evidence type="ECO:0000313" key="3">
    <source>
        <dbReference type="Proteomes" id="UP000053899"/>
    </source>
</evidence>
<gene>
    <name evidence="2" type="ORF">LepocDRAFT_00000190</name>
</gene>
<dbReference type="EMBL" id="JH660696">
    <property type="protein sequence ID" value="EIM31292.1"/>
    <property type="molecule type" value="Genomic_DNA"/>
</dbReference>
<keyword evidence="3" id="KW-1185">Reference proteome</keyword>
<evidence type="ECO:0000256" key="1">
    <source>
        <dbReference type="SAM" id="MobiDB-lite"/>
    </source>
</evidence>
<feature type="region of interest" description="Disordered" evidence="1">
    <location>
        <begin position="56"/>
        <end position="105"/>
    </location>
</feature>
<accession>I4Z500</accession>
<proteinExistence type="predicted"/>